<proteinExistence type="predicted"/>
<feature type="transmembrane region" description="Helical" evidence="1">
    <location>
        <begin position="7"/>
        <end position="25"/>
    </location>
</feature>
<evidence type="ECO:0000313" key="4">
    <source>
        <dbReference type="Proteomes" id="UP000018888"/>
    </source>
</evidence>
<accession>A0A2P4PIT9</accession>
<name>A0A2P4PIT9_RHIID</name>
<keyword evidence="4" id="KW-1185">Reference proteome</keyword>
<keyword evidence="1" id="KW-1133">Transmembrane helix</keyword>
<reference evidence="3 4" key="1">
    <citation type="journal article" date="2013" name="Proc. Natl. Acad. Sci. U.S.A.">
        <title>Genome of an arbuscular mycorrhizal fungus provides insight into the oldest plant symbiosis.</title>
        <authorList>
            <person name="Tisserant E."/>
            <person name="Malbreil M."/>
            <person name="Kuo A."/>
            <person name="Kohler A."/>
            <person name="Symeonidi A."/>
            <person name="Balestrini R."/>
            <person name="Charron P."/>
            <person name="Duensing N."/>
            <person name="Frei Dit Frey N."/>
            <person name="Gianinazzi-Pearson V."/>
            <person name="Gilbert L.B."/>
            <person name="Handa Y."/>
            <person name="Herr J.R."/>
            <person name="Hijri M."/>
            <person name="Koul R."/>
            <person name="Kawaguchi M."/>
            <person name="Krajinski F."/>
            <person name="Lammers P.J."/>
            <person name="Masclaux F.G."/>
            <person name="Murat C."/>
            <person name="Morin E."/>
            <person name="Ndikumana S."/>
            <person name="Pagni M."/>
            <person name="Petitpierre D."/>
            <person name="Requena N."/>
            <person name="Rosikiewicz P."/>
            <person name="Riley R."/>
            <person name="Saito K."/>
            <person name="San Clemente H."/>
            <person name="Shapiro H."/>
            <person name="van Tuinen D."/>
            <person name="Becard G."/>
            <person name="Bonfante P."/>
            <person name="Paszkowski U."/>
            <person name="Shachar-Hill Y.Y."/>
            <person name="Tuskan G.A."/>
            <person name="Young P.W."/>
            <person name="Sanders I.R."/>
            <person name="Henrissat B."/>
            <person name="Rensing S.A."/>
            <person name="Grigoriev I.V."/>
            <person name="Corradi N."/>
            <person name="Roux C."/>
            <person name="Martin F."/>
        </authorList>
    </citation>
    <scope>NUCLEOTIDE SEQUENCE [LARGE SCALE GENOMIC DNA]</scope>
    <source>
        <strain evidence="4">DAOM 181602 / DAOM 197198 / MUCL 43194</strain>
        <strain evidence="3">DAOM 197198</strain>
    </source>
</reference>
<dbReference type="AlphaFoldDB" id="A0A2P4PIT9"/>
<evidence type="ECO:0000313" key="2">
    <source>
        <dbReference type="EMBL" id="POG59023.1"/>
    </source>
</evidence>
<feature type="non-terminal residue" evidence="3">
    <location>
        <position position="1"/>
    </location>
</feature>
<keyword evidence="1" id="KW-0812">Transmembrane</keyword>
<dbReference type="EMBL" id="AUPC02000480">
    <property type="protein sequence ID" value="POG59023.1"/>
    <property type="molecule type" value="Genomic_DNA"/>
</dbReference>
<feature type="transmembrane region" description="Helical" evidence="1">
    <location>
        <begin position="31"/>
        <end position="49"/>
    </location>
</feature>
<evidence type="ECO:0000256" key="1">
    <source>
        <dbReference type="SAM" id="Phobius"/>
    </source>
</evidence>
<dbReference type="EMBL" id="AUPC02000218">
    <property type="protein sequence ID" value="POG65290.1"/>
    <property type="molecule type" value="Genomic_DNA"/>
</dbReference>
<evidence type="ECO:0000313" key="3">
    <source>
        <dbReference type="EMBL" id="POG65290.1"/>
    </source>
</evidence>
<sequence>CSFSNNYALTLAIGKFILVSLSFGLNYYGIFSWYNFSILIKLIGFGWYVENKIV</sequence>
<reference evidence="3 4" key="2">
    <citation type="journal article" date="2018" name="New Phytol.">
        <title>High intraspecific genome diversity in the model arbuscular mycorrhizal symbiont Rhizophagus irregularis.</title>
        <authorList>
            <person name="Chen E.C.H."/>
            <person name="Morin E."/>
            <person name="Beaudet D."/>
            <person name="Noel J."/>
            <person name="Yildirir G."/>
            <person name="Ndikumana S."/>
            <person name="Charron P."/>
            <person name="St-Onge C."/>
            <person name="Giorgi J."/>
            <person name="Kruger M."/>
            <person name="Marton T."/>
            <person name="Ropars J."/>
            <person name="Grigoriev I.V."/>
            <person name="Hainaut M."/>
            <person name="Henrissat B."/>
            <person name="Roux C."/>
            <person name="Martin F."/>
            <person name="Corradi N."/>
        </authorList>
    </citation>
    <scope>NUCLEOTIDE SEQUENCE [LARGE SCALE GENOMIC DNA]</scope>
    <source>
        <strain evidence="4">DAOM 181602 / DAOM 197198 / MUCL 43194</strain>
        <strain evidence="3">DAOM 197198</strain>
    </source>
</reference>
<comment type="caution">
    <text evidence="3">The sequence shown here is derived from an EMBL/GenBank/DDBJ whole genome shotgun (WGS) entry which is preliminary data.</text>
</comment>
<protein>
    <submittedName>
        <fullName evidence="3">Uncharacterized protein</fullName>
    </submittedName>
</protein>
<gene>
    <name evidence="3" type="ORF">GLOIN_2v1668464</name>
    <name evidence="2" type="ORF">GLOIN_2v1725597</name>
</gene>
<organism evidence="3 4">
    <name type="scientific">Rhizophagus irregularis (strain DAOM 181602 / DAOM 197198 / MUCL 43194)</name>
    <name type="common">Arbuscular mycorrhizal fungus</name>
    <name type="synonym">Glomus intraradices</name>
    <dbReference type="NCBI Taxonomy" id="747089"/>
    <lineage>
        <taxon>Eukaryota</taxon>
        <taxon>Fungi</taxon>
        <taxon>Fungi incertae sedis</taxon>
        <taxon>Mucoromycota</taxon>
        <taxon>Glomeromycotina</taxon>
        <taxon>Glomeromycetes</taxon>
        <taxon>Glomerales</taxon>
        <taxon>Glomeraceae</taxon>
        <taxon>Rhizophagus</taxon>
    </lineage>
</organism>
<keyword evidence="1" id="KW-0472">Membrane</keyword>
<dbReference type="Proteomes" id="UP000018888">
    <property type="component" value="Unassembled WGS sequence"/>
</dbReference>